<reference evidence="1" key="1">
    <citation type="submission" date="2021-02" db="EMBL/GenBank/DDBJ databases">
        <authorList>
            <consortium name="DOE Joint Genome Institute"/>
            <person name="Ahrendt S."/>
            <person name="Looney B.P."/>
            <person name="Miyauchi S."/>
            <person name="Morin E."/>
            <person name="Drula E."/>
            <person name="Courty P.E."/>
            <person name="Chicoki N."/>
            <person name="Fauchery L."/>
            <person name="Kohler A."/>
            <person name="Kuo A."/>
            <person name="Labutti K."/>
            <person name="Pangilinan J."/>
            <person name="Lipzen A."/>
            <person name="Riley R."/>
            <person name="Andreopoulos W."/>
            <person name="He G."/>
            <person name="Johnson J."/>
            <person name="Barry K.W."/>
            <person name="Grigoriev I.V."/>
            <person name="Nagy L."/>
            <person name="Hibbett D."/>
            <person name="Henrissat B."/>
            <person name="Matheny P.B."/>
            <person name="Labbe J."/>
            <person name="Martin F."/>
        </authorList>
    </citation>
    <scope>NUCLEOTIDE SEQUENCE</scope>
    <source>
        <strain evidence="1">FP105234-sp</strain>
    </source>
</reference>
<evidence type="ECO:0000313" key="1">
    <source>
        <dbReference type="EMBL" id="KAI0041266.1"/>
    </source>
</evidence>
<reference evidence="1" key="2">
    <citation type="journal article" date="2022" name="New Phytol.">
        <title>Evolutionary transition to the ectomycorrhizal habit in the genomes of a hyperdiverse lineage of mushroom-forming fungi.</title>
        <authorList>
            <person name="Looney B."/>
            <person name="Miyauchi S."/>
            <person name="Morin E."/>
            <person name="Drula E."/>
            <person name="Courty P.E."/>
            <person name="Kohler A."/>
            <person name="Kuo A."/>
            <person name="LaButti K."/>
            <person name="Pangilinan J."/>
            <person name="Lipzen A."/>
            <person name="Riley R."/>
            <person name="Andreopoulos W."/>
            <person name="He G."/>
            <person name="Johnson J."/>
            <person name="Nolan M."/>
            <person name="Tritt A."/>
            <person name="Barry K.W."/>
            <person name="Grigoriev I.V."/>
            <person name="Nagy L.G."/>
            <person name="Hibbett D."/>
            <person name="Henrissat B."/>
            <person name="Matheny P.B."/>
            <person name="Labbe J."/>
            <person name="Martin F.M."/>
        </authorList>
    </citation>
    <scope>NUCLEOTIDE SEQUENCE</scope>
    <source>
        <strain evidence="1">FP105234-sp</strain>
    </source>
</reference>
<evidence type="ECO:0000313" key="2">
    <source>
        <dbReference type="Proteomes" id="UP000814033"/>
    </source>
</evidence>
<dbReference type="EMBL" id="MU276133">
    <property type="protein sequence ID" value="KAI0041266.1"/>
    <property type="molecule type" value="Genomic_DNA"/>
</dbReference>
<sequence>MCLAMQEYDIPFGGKNMVFAGDFAQLPPPSTSPALYFRTADTTLHTTHSHKVQKAAMGKAIWHQTPVCVILRENMRQKTQSVEDGKFRTALENMRYKSCTSEDIALLRTRIAGRKPDQPHINDPQFRYVSVITGLNSHRDRLNEINSKQFALDHGRRIHKFYSVDKWKGPSTEKPEGKHIRKRKNVIDPLRSKNSIAMSAQQTLWNLPHAITQNHPGILSLCKGMHVMIKKNEATEVGVTNGAEGVVTGWKAYDIGHNRQALDTLFVRLTTPTRPINLSGLDANVVPVSHQTQDLTCEMPDDSAWHISRQQVPVIPNYAMTDFASQGRTRQFNVVDLHNCRTQQSYYTALSRGSSLQGTLIVQGFFPQRIQGGLSGWLRQ</sequence>
<gene>
    <name evidence="1" type="ORF">FA95DRAFT_1457107</name>
</gene>
<keyword evidence="2" id="KW-1185">Reference proteome</keyword>
<accession>A0ACB8RCE0</accession>
<protein>
    <submittedName>
        <fullName evidence="1">Uncharacterized protein</fullName>
    </submittedName>
</protein>
<comment type="caution">
    <text evidence="1">The sequence shown here is derived from an EMBL/GenBank/DDBJ whole genome shotgun (WGS) entry which is preliminary data.</text>
</comment>
<name>A0ACB8RCE0_9AGAM</name>
<dbReference type="Proteomes" id="UP000814033">
    <property type="component" value="Unassembled WGS sequence"/>
</dbReference>
<feature type="non-terminal residue" evidence="1">
    <location>
        <position position="380"/>
    </location>
</feature>
<proteinExistence type="predicted"/>
<organism evidence="1 2">
    <name type="scientific">Auriscalpium vulgare</name>
    <dbReference type="NCBI Taxonomy" id="40419"/>
    <lineage>
        <taxon>Eukaryota</taxon>
        <taxon>Fungi</taxon>
        <taxon>Dikarya</taxon>
        <taxon>Basidiomycota</taxon>
        <taxon>Agaricomycotina</taxon>
        <taxon>Agaricomycetes</taxon>
        <taxon>Russulales</taxon>
        <taxon>Auriscalpiaceae</taxon>
        <taxon>Auriscalpium</taxon>
    </lineage>
</organism>